<organism evidence="1 2">
    <name type="scientific">Spectribacter hydrogenoxidans</name>
    <dbReference type="NCBI Taxonomy" id="3075608"/>
    <lineage>
        <taxon>Bacteria</taxon>
        <taxon>Pseudomonadati</taxon>
        <taxon>Pseudomonadota</taxon>
        <taxon>Gammaproteobacteria</taxon>
        <taxon>Salinisphaerales</taxon>
        <taxon>Salinisphaeraceae</taxon>
        <taxon>Spectribacter</taxon>
    </lineage>
</organism>
<comment type="caution">
    <text evidence="1">The sequence shown here is derived from an EMBL/GenBank/DDBJ whole genome shotgun (WGS) entry which is preliminary data.</text>
</comment>
<evidence type="ECO:0000313" key="1">
    <source>
        <dbReference type="EMBL" id="MDT0634510.1"/>
    </source>
</evidence>
<dbReference type="Pfam" id="PF14337">
    <property type="entry name" value="Abi_alpha"/>
    <property type="match status" value="1"/>
</dbReference>
<name>A0ABU3BZ09_9GAMM</name>
<keyword evidence="2" id="KW-1185">Reference proteome</keyword>
<dbReference type="InterPro" id="IPR025506">
    <property type="entry name" value="Abi_alpha"/>
</dbReference>
<evidence type="ECO:0000313" key="2">
    <source>
        <dbReference type="Proteomes" id="UP001251857"/>
    </source>
</evidence>
<gene>
    <name evidence="1" type="ORF">RM532_06035</name>
</gene>
<reference evidence="1 2" key="1">
    <citation type="submission" date="2023-09" db="EMBL/GenBank/DDBJ databases">
        <authorList>
            <person name="Rey-Velasco X."/>
        </authorList>
    </citation>
    <scope>NUCLEOTIDE SEQUENCE [LARGE SCALE GENOMIC DNA]</scope>
    <source>
        <strain evidence="1 2">W335</strain>
    </source>
</reference>
<protein>
    <submittedName>
        <fullName evidence="1">Abi-alpha family protein</fullName>
    </submittedName>
</protein>
<dbReference type="EMBL" id="JAVRIB010000005">
    <property type="protein sequence ID" value="MDT0634510.1"/>
    <property type="molecule type" value="Genomic_DNA"/>
</dbReference>
<dbReference type="Proteomes" id="UP001251857">
    <property type="component" value="Unassembled WGS sequence"/>
</dbReference>
<dbReference type="Gene3D" id="3.30.110.190">
    <property type="match status" value="1"/>
</dbReference>
<sequence length="243" mass="26470">MSNRRMPLRRAPLPFRLLGGAVRAAGNLPGSDLAARGARETEAWLLGELAQRLDAYRDAPATSGEPYEAPDLPPAADAITRFQALLAVSLQQRPEDARLYLFDRIVARLVPDEARIIAALSDGEPVAVCHVGAGMRVGPVSRWVLENASTVGKDAGVMLNDQVPNYLAHLRMLGLVRIGGPSEALQTKYEILETDARVREAVAMVDNELRMRPRLQRGTLVLSELGQALWRACETSALDNDDS</sequence>
<proteinExistence type="predicted"/>
<dbReference type="RefSeq" id="WP_311652294.1">
    <property type="nucleotide sequence ID" value="NZ_JAVRIB010000005.1"/>
</dbReference>
<accession>A0ABU3BZ09</accession>